<name>A0ABP0ETV5_9RICK</name>
<feature type="region of interest" description="Disordered" evidence="1">
    <location>
        <begin position="125"/>
        <end position="151"/>
    </location>
</feature>
<evidence type="ECO:0000313" key="4">
    <source>
        <dbReference type="Proteomes" id="UP001314181"/>
    </source>
</evidence>
<dbReference type="EMBL" id="CAWVOK010000031">
    <property type="protein sequence ID" value="CAK8163453.1"/>
    <property type="molecule type" value="Genomic_DNA"/>
</dbReference>
<reference evidence="3 4" key="1">
    <citation type="submission" date="2024-01" db="EMBL/GenBank/DDBJ databases">
        <authorList>
            <person name="Kunselman E."/>
        </authorList>
    </citation>
    <scope>NUCLEOTIDE SEQUENCE [LARGE SCALE GENOMIC DNA]</scope>
    <source>
        <strain evidence="3">2 abalone samples</strain>
    </source>
</reference>
<evidence type="ECO:0000313" key="3">
    <source>
        <dbReference type="EMBL" id="CAK8163453.1"/>
    </source>
</evidence>
<protein>
    <submittedName>
        <fullName evidence="3">Uncharacterized protein</fullName>
    </submittedName>
</protein>
<dbReference type="Proteomes" id="UP001314181">
    <property type="component" value="Unassembled WGS sequence"/>
</dbReference>
<keyword evidence="2" id="KW-1133">Transmembrane helix</keyword>
<evidence type="ECO:0000256" key="1">
    <source>
        <dbReference type="SAM" id="MobiDB-lite"/>
    </source>
</evidence>
<comment type="caution">
    <text evidence="3">The sequence shown here is derived from an EMBL/GenBank/DDBJ whole genome shotgun (WGS) entry which is preliminary data.</text>
</comment>
<evidence type="ECO:0000256" key="2">
    <source>
        <dbReference type="SAM" id="Phobius"/>
    </source>
</evidence>
<feature type="transmembrane region" description="Helical" evidence="2">
    <location>
        <begin position="83"/>
        <end position="103"/>
    </location>
</feature>
<keyword evidence="2" id="KW-0472">Membrane</keyword>
<keyword evidence="2" id="KW-0812">Transmembrane</keyword>
<proteinExistence type="predicted"/>
<feature type="compositionally biased region" description="Low complexity" evidence="1">
    <location>
        <begin position="135"/>
        <end position="151"/>
    </location>
</feature>
<feature type="transmembrane region" description="Helical" evidence="2">
    <location>
        <begin position="20"/>
        <end position="38"/>
    </location>
</feature>
<organism evidence="3 4">
    <name type="scientific">Candidatus Xenohaliotis californiensis</name>
    <dbReference type="NCBI Taxonomy" id="84677"/>
    <lineage>
        <taxon>Bacteria</taxon>
        <taxon>Pseudomonadati</taxon>
        <taxon>Pseudomonadota</taxon>
        <taxon>Alphaproteobacteria</taxon>
        <taxon>Rickettsiales</taxon>
        <taxon>Anaplasmataceae</taxon>
        <taxon>Candidatus Xenohaliotis</taxon>
    </lineage>
</organism>
<feature type="compositionally biased region" description="Basic residues" evidence="1">
    <location>
        <begin position="125"/>
        <end position="134"/>
    </location>
</feature>
<sequence>MRFYSFLIFLELLDRLGKFIAKTFFIVVYLITSSYIFYVEQFGMQNALENNIFYRPEITIRYLYRYIKWWYKNRQTASLKSTFTLIIAILLPCGLYMGVKYIFLHIMAKISKNICIPEKFNKFTKKPKDMKKRQQQISSTTNQQNSAKKNQ</sequence>
<keyword evidence="4" id="KW-1185">Reference proteome</keyword>
<gene>
    <name evidence="3" type="ORF">CAXC1_50012</name>
</gene>
<accession>A0ABP0ETV5</accession>